<evidence type="ECO:0000256" key="4">
    <source>
        <dbReference type="ARBA" id="ARBA00023136"/>
    </source>
</evidence>
<evidence type="ECO:0000256" key="6">
    <source>
        <dbReference type="SAM" id="Phobius"/>
    </source>
</evidence>
<feature type="transmembrane region" description="Helical" evidence="6">
    <location>
        <begin position="189"/>
        <end position="214"/>
    </location>
</feature>
<keyword evidence="4 6" id="KW-0472">Membrane</keyword>
<feature type="transmembrane region" description="Helical" evidence="6">
    <location>
        <begin position="490"/>
        <end position="510"/>
    </location>
</feature>
<keyword evidence="2 6" id="KW-0812">Transmembrane</keyword>
<accession>A0ABD0LHK9</accession>
<feature type="transmembrane region" description="Helical" evidence="6">
    <location>
        <begin position="301"/>
        <end position="322"/>
    </location>
</feature>
<dbReference type="AlphaFoldDB" id="A0ABD0LHK9"/>
<feature type="transmembrane region" description="Helical" evidence="6">
    <location>
        <begin position="145"/>
        <end position="168"/>
    </location>
</feature>
<dbReference type="PANTHER" id="PTHR11785">
    <property type="entry name" value="AMINO ACID TRANSPORTER"/>
    <property type="match status" value="1"/>
</dbReference>
<feature type="compositionally biased region" description="Polar residues" evidence="5">
    <location>
        <begin position="49"/>
        <end position="61"/>
    </location>
</feature>
<reference evidence="7 8" key="1">
    <citation type="journal article" date="2023" name="Sci. Data">
        <title>Genome assembly of the Korean intertidal mud-creeper Batillaria attramentaria.</title>
        <authorList>
            <person name="Patra A.K."/>
            <person name="Ho P.T."/>
            <person name="Jun S."/>
            <person name="Lee S.J."/>
            <person name="Kim Y."/>
            <person name="Won Y.J."/>
        </authorList>
    </citation>
    <scope>NUCLEOTIDE SEQUENCE [LARGE SCALE GENOMIC DNA]</scope>
    <source>
        <strain evidence="7">Wonlab-2016</strain>
    </source>
</reference>
<dbReference type="EMBL" id="JACVVK020000048">
    <property type="protein sequence ID" value="KAK7498832.1"/>
    <property type="molecule type" value="Genomic_DNA"/>
</dbReference>
<dbReference type="Proteomes" id="UP001519460">
    <property type="component" value="Unassembled WGS sequence"/>
</dbReference>
<keyword evidence="8" id="KW-1185">Reference proteome</keyword>
<dbReference type="InterPro" id="IPR050598">
    <property type="entry name" value="AminoAcid_Transporter"/>
</dbReference>
<feature type="transmembrane region" description="Helical" evidence="6">
    <location>
        <begin position="334"/>
        <end position="357"/>
    </location>
</feature>
<evidence type="ECO:0000256" key="5">
    <source>
        <dbReference type="SAM" id="MobiDB-lite"/>
    </source>
</evidence>
<dbReference type="Gene3D" id="1.20.1740.10">
    <property type="entry name" value="Amino acid/polyamine transporter I"/>
    <property type="match status" value="1"/>
</dbReference>
<feature type="transmembrane region" description="Helical" evidence="6">
    <location>
        <begin position="234"/>
        <end position="253"/>
    </location>
</feature>
<dbReference type="PANTHER" id="PTHR11785:SF375">
    <property type="entry name" value="AMINO ACID TRANSPORTER"/>
    <property type="match status" value="1"/>
</dbReference>
<gene>
    <name evidence="7" type="ORF">BaRGS_00009924</name>
</gene>
<feature type="transmembrane region" description="Helical" evidence="6">
    <location>
        <begin position="457"/>
        <end position="478"/>
    </location>
</feature>
<feature type="region of interest" description="Disordered" evidence="5">
    <location>
        <begin position="1"/>
        <end position="94"/>
    </location>
</feature>
<feature type="transmembrane region" description="Helical" evidence="6">
    <location>
        <begin position="432"/>
        <end position="451"/>
    </location>
</feature>
<dbReference type="InterPro" id="IPR002293">
    <property type="entry name" value="AA/rel_permease1"/>
</dbReference>
<comment type="subcellular location">
    <subcellularLocation>
        <location evidence="1">Membrane</location>
        <topology evidence="1">Multi-pass membrane protein</topology>
    </subcellularLocation>
</comment>
<feature type="transmembrane region" description="Helical" evidence="6">
    <location>
        <begin position="516"/>
        <end position="536"/>
    </location>
</feature>
<feature type="compositionally biased region" description="Basic and acidic residues" evidence="5">
    <location>
        <begin position="22"/>
        <end position="31"/>
    </location>
</feature>
<evidence type="ECO:0000256" key="2">
    <source>
        <dbReference type="ARBA" id="ARBA00022692"/>
    </source>
</evidence>
<feature type="transmembrane region" description="Helical" evidence="6">
    <location>
        <begin position="108"/>
        <end position="133"/>
    </location>
</feature>
<evidence type="ECO:0000313" key="7">
    <source>
        <dbReference type="EMBL" id="KAK7498832.1"/>
    </source>
</evidence>
<evidence type="ECO:0000256" key="1">
    <source>
        <dbReference type="ARBA" id="ARBA00004141"/>
    </source>
</evidence>
<dbReference type="Pfam" id="PF13520">
    <property type="entry name" value="AA_permease_2"/>
    <property type="match status" value="1"/>
</dbReference>
<proteinExistence type="predicted"/>
<comment type="caution">
    <text evidence="7">The sequence shown here is derived from an EMBL/GenBank/DDBJ whole genome shotgun (WGS) entry which is preliminary data.</text>
</comment>
<organism evidence="7 8">
    <name type="scientific">Batillaria attramentaria</name>
    <dbReference type="NCBI Taxonomy" id="370345"/>
    <lineage>
        <taxon>Eukaryota</taxon>
        <taxon>Metazoa</taxon>
        <taxon>Spiralia</taxon>
        <taxon>Lophotrochozoa</taxon>
        <taxon>Mollusca</taxon>
        <taxon>Gastropoda</taxon>
        <taxon>Caenogastropoda</taxon>
        <taxon>Sorbeoconcha</taxon>
        <taxon>Cerithioidea</taxon>
        <taxon>Batillariidae</taxon>
        <taxon>Batillaria</taxon>
    </lineage>
</organism>
<keyword evidence="3 6" id="KW-1133">Transmembrane helix</keyword>
<feature type="transmembrane region" description="Helical" evidence="6">
    <location>
        <begin position="265"/>
        <end position="281"/>
    </location>
</feature>
<evidence type="ECO:0000256" key="3">
    <source>
        <dbReference type="ARBA" id="ARBA00022989"/>
    </source>
</evidence>
<sequence>MFKRKRAVITTPVTPGLYRPTDLTDGKRSTTDGHINPAYEYESDAHTGLPSSDAESNSSGIASIEEATSAGTGEQLPPENGNDKSPPAQVEMDNTVSSKGGVQLKKSINLIHCAAIMIAVTGHSSIFISPAAILGVTGSIGASLVVWLIGGLINLGLALCFAELGTMLPQAGGPYAYVSRTFGPLPGFLIMWGYVVLIAGPFWAFLAYTAALYIVKPVFPDCTEQQVETAVKLLAGWIMITLVALNCVYMKYVTKIQTFLSSTKIFALLIIIIAGIYELAIGNTENFENVFEGTTEEPGQFAVAIFYSIFSYGGWQVMTSLMEEVKNPGRDLPVSVYLTFTVVISKYILTNVAYYTLLTPREVLQSDAVALLFVQRLYHPISILIAVFVATTSIGALNASIMGHSRLLFAGARKGHMPLILGMIHPKYLTPWPAIFVLLGWGLAMLYSGSVTDMMEFISLFSTIMGIAVILSLLYLRVKRPDEKRPYQTMLFVPIAQLIINLAVLVLAIYQKPHRMGVGLAILFAGIPVYWLGVLWRNKPAEFTRLVEHLTVFAQKKSVNSAAALLREQLLSNRNTNDAAMKDLLARISKKLDHHKKVLGKRRTVADPSVNVDSAKVVGIKILQTIAEKKLRDISLKKSDQAVILAVKTAATVREESVVIDPNLLFQRLVKVAETSESLASTVRQFRTHETCSKPSTKDPAHVRRLNGRKVRPDILFDDDTLLFESKDTFLSNPNNKQGFIDKLSKALMENGFHTAHASGDADCLIVQTSLKRARESQSKSAVKIWDIKATQAALGEDVCTNLLFAHAIGGCDTTSSVFSVGKVLPLKKLRESSDFRQQAAVFLAQSTAKAVKKAGEKALVQLLGGESKDTLDSLRHVQYMQKLSSHSGTMAVQPHKLLSISAAAKFHSKRVYLQAQEWKHLRETLPPTAWGWELKDNTLFPTYTTKAVAPDDLLCIIKCNCSTDRCSCRRYGLVCSVACGECRGECCMNSIVNMEEASFENASDNESDC</sequence>
<dbReference type="GO" id="GO:0016020">
    <property type="term" value="C:membrane"/>
    <property type="evidence" value="ECO:0007669"/>
    <property type="project" value="UniProtKB-SubCell"/>
</dbReference>
<name>A0ABD0LHK9_9CAEN</name>
<feature type="transmembrane region" description="Helical" evidence="6">
    <location>
        <begin position="377"/>
        <end position="397"/>
    </location>
</feature>
<evidence type="ECO:0000313" key="8">
    <source>
        <dbReference type="Proteomes" id="UP001519460"/>
    </source>
</evidence>
<protein>
    <submittedName>
        <fullName evidence="7">Uncharacterized protein</fullName>
    </submittedName>
</protein>